<evidence type="ECO:0000256" key="5">
    <source>
        <dbReference type="ARBA" id="ARBA00023242"/>
    </source>
</evidence>
<keyword evidence="4" id="KW-0804">Transcription</keyword>
<reference evidence="8 9" key="1">
    <citation type="submission" date="2019-12" db="EMBL/GenBank/DDBJ databases">
        <authorList>
            <person name="Alioto T."/>
            <person name="Alioto T."/>
            <person name="Gomez Garrido J."/>
        </authorList>
    </citation>
    <scope>NUCLEOTIDE SEQUENCE [LARGE SCALE GENOMIC DNA]</scope>
</reference>
<protein>
    <submittedName>
        <fullName evidence="8">Basic leucine zipper 4-like</fullName>
    </submittedName>
</protein>
<sequence>MMSTFPSVLSSESLFWNPCPSFEGGFTPWDSHDRPFLFPPQEEPVIVNHPLPQEPINSNSSSDNPFPLTPNSCSNETNRNSCKTMSSGSEETIRLGDNAIIDEKKLRRMLSNRESARRSRMRKQNHLETLRNLADLFSIGNRKLKNRVLLMTNQNQFVRRQNDHLRSEASMLRQRLWEIRQVLLVRQLQQHLNPCMAMQ</sequence>
<dbReference type="PROSITE" id="PS00036">
    <property type="entry name" value="BZIP_BASIC"/>
    <property type="match status" value="1"/>
</dbReference>
<dbReference type="GO" id="GO:0003700">
    <property type="term" value="F:DNA-binding transcription factor activity"/>
    <property type="evidence" value="ECO:0007669"/>
    <property type="project" value="InterPro"/>
</dbReference>
<organism evidence="8 9">
    <name type="scientific">Olea europaea subsp. europaea</name>
    <dbReference type="NCBI Taxonomy" id="158383"/>
    <lineage>
        <taxon>Eukaryota</taxon>
        <taxon>Viridiplantae</taxon>
        <taxon>Streptophyta</taxon>
        <taxon>Embryophyta</taxon>
        <taxon>Tracheophyta</taxon>
        <taxon>Spermatophyta</taxon>
        <taxon>Magnoliopsida</taxon>
        <taxon>eudicotyledons</taxon>
        <taxon>Gunneridae</taxon>
        <taxon>Pentapetalae</taxon>
        <taxon>asterids</taxon>
        <taxon>lamiids</taxon>
        <taxon>Lamiales</taxon>
        <taxon>Oleaceae</taxon>
        <taxon>Oleeae</taxon>
        <taxon>Olea</taxon>
    </lineage>
</organism>
<name>A0A8S0SPC4_OLEEU</name>
<dbReference type="AlphaFoldDB" id="A0A8S0SPC4"/>
<accession>A0A8S0SPC4</accession>
<proteinExistence type="predicted"/>
<comment type="caution">
    <text evidence="8">The sequence shown here is derived from an EMBL/GenBank/DDBJ whole genome shotgun (WGS) entry which is preliminary data.</text>
</comment>
<evidence type="ECO:0000256" key="1">
    <source>
        <dbReference type="ARBA" id="ARBA00004123"/>
    </source>
</evidence>
<feature type="region of interest" description="Disordered" evidence="6">
    <location>
        <begin position="51"/>
        <end position="89"/>
    </location>
</feature>
<dbReference type="Proteomes" id="UP000594638">
    <property type="component" value="Unassembled WGS sequence"/>
</dbReference>
<dbReference type="SMART" id="SM00338">
    <property type="entry name" value="BRLZ"/>
    <property type="match status" value="1"/>
</dbReference>
<dbReference type="InterPro" id="IPR004827">
    <property type="entry name" value="bZIP"/>
</dbReference>
<dbReference type="GO" id="GO:0046982">
    <property type="term" value="F:protein heterodimerization activity"/>
    <property type="evidence" value="ECO:0007669"/>
    <property type="project" value="UniProtKB-ARBA"/>
</dbReference>
<dbReference type="GO" id="GO:0000976">
    <property type="term" value="F:transcription cis-regulatory region binding"/>
    <property type="evidence" value="ECO:0007669"/>
    <property type="project" value="TreeGrafter"/>
</dbReference>
<keyword evidence="3" id="KW-0238">DNA-binding</keyword>
<dbReference type="CDD" id="cd14702">
    <property type="entry name" value="bZIP_plant_GBF1"/>
    <property type="match status" value="1"/>
</dbReference>
<feature type="domain" description="BZIP" evidence="7">
    <location>
        <begin position="102"/>
        <end position="165"/>
    </location>
</feature>
<keyword evidence="5" id="KW-0539">Nucleus</keyword>
<comment type="subcellular location">
    <subcellularLocation>
        <location evidence="1">Nucleus</location>
    </subcellularLocation>
</comment>
<dbReference type="InterPro" id="IPR045314">
    <property type="entry name" value="bZIP_plant_GBF1"/>
</dbReference>
<gene>
    <name evidence="8" type="ORF">OLEA9_A048340</name>
</gene>
<dbReference type="InterPro" id="IPR046347">
    <property type="entry name" value="bZIP_sf"/>
</dbReference>
<dbReference type="SUPFAM" id="SSF57959">
    <property type="entry name" value="Leucine zipper domain"/>
    <property type="match status" value="1"/>
</dbReference>
<dbReference type="OrthoDB" id="551672at2759"/>
<dbReference type="Gene3D" id="1.20.5.170">
    <property type="match status" value="1"/>
</dbReference>
<evidence type="ECO:0000256" key="2">
    <source>
        <dbReference type="ARBA" id="ARBA00023015"/>
    </source>
</evidence>
<evidence type="ECO:0000259" key="7">
    <source>
        <dbReference type="PROSITE" id="PS50217"/>
    </source>
</evidence>
<dbReference type="PROSITE" id="PS50217">
    <property type="entry name" value="BZIP"/>
    <property type="match status" value="1"/>
</dbReference>
<keyword evidence="9" id="KW-1185">Reference proteome</keyword>
<evidence type="ECO:0000313" key="9">
    <source>
        <dbReference type="Proteomes" id="UP000594638"/>
    </source>
</evidence>
<dbReference type="PANTHER" id="PTHR45764">
    <property type="entry name" value="BZIP TRANSCRIPTION FACTOR 44"/>
    <property type="match status" value="1"/>
</dbReference>
<evidence type="ECO:0000313" key="8">
    <source>
        <dbReference type="EMBL" id="CAA2993487.1"/>
    </source>
</evidence>
<keyword evidence="2" id="KW-0805">Transcription regulation</keyword>
<dbReference type="Gramene" id="OE9A048340T1">
    <property type="protein sequence ID" value="OE9A048340C1"/>
    <property type="gene ID" value="OE9A048340"/>
</dbReference>
<evidence type="ECO:0000256" key="3">
    <source>
        <dbReference type="ARBA" id="ARBA00023125"/>
    </source>
</evidence>
<dbReference type="EMBL" id="CACTIH010005451">
    <property type="protein sequence ID" value="CAA2993487.1"/>
    <property type="molecule type" value="Genomic_DNA"/>
</dbReference>
<dbReference type="PANTHER" id="PTHR45764:SF21">
    <property type="entry name" value="OS03G0770000 PROTEIN"/>
    <property type="match status" value="1"/>
</dbReference>
<dbReference type="GO" id="GO:0045893">
    <property type="term" value="P:positive regulation of DNA-templated transcription"/>
    <property type="evidence" value="ECO:0007669"/>
    <property type="project" value="TreeGrafter"/>
</dbReference>
<dbReference type="GO" id="GO:0005634">
    <property type="term" value="C:nucleus"/>
    <property type="evidence" value="ECO:0007669"/>
    <property type="project" value="UniProtKB-SubCell"/>
</dbReference>
<evidence type="ECO:0000256" key="6">
    <source>
        <dbReference type="SAM" id="MobiDB-lite"/>
    </source>
</evidence>
<dbReference type="FunFam" id="1.20.5.170:FF:000020">
    <property type="entry name" value="BZIP transcription factor"/>
    <property type="match status" value="1"/>
</dbReference>
<dbReference type="Pfam" id="PF00170">
    <property type="entry name" value="bZIP_1"/>
    <property type="match status" value="1"/>
</dbReference>
<feature type="compositionally biased region" description="Polar residues" evidence="6">
    <location>
        <begin position="55"/>
        <end position="89"/>
    </location>
</feature>
<evidence type="ECO:0000256" key="4">
    <source>
        <dbReference type="ARBA" id="ARBA00023163"/>
    </source>
</evidence>